<name>F9UAM4_9GAMM</name>
<keyword evidence="3" id="KW-1185">Reference proteome</keyword>
<evidence type="ECO:0000313" key="2">
    <source>
        <dbReference type="EMBL" id="EGV18776.1"/>
    </source>
</evidence>
<gene>
    <name evidence="2" type="ORF">ThimaDRAFT_2194</name>
</gene>
<evidence type="ECO:0000313" key="3">
    <source>
        <dbReference type="Proteomes" id="UP000005459"/>
    </source>
</evidence>
<evidence type="ECO:0000256" key="1">
    <source>
        <dbReference type="SAM" id="MobiDB-lite"/>
    </source>
</evidence>
<feature type="compositionally biased region" description="Low complexity" evidence="1">
    <location>
        <begin position="49"/>
        <end position="79"/>
    </location>
</feature>
<organism evidence="2 3">
    <name type="scientific">Thiocapsa marina 5811</name>
    <dbReference type="NCBI Taxonomy" id="768671"/>
    <lineage>
        <taxon>Bacteria</taxon>
        <taxon>Pseudomonadati</taxon>
        <taxon>Pseudomonadota</taxon>
        <taxon>Gammaproteobacteria</taxon>
        <taxon>Chromatiales</taxon>
        <taxon>Chromatiaceae</taxon>
        <taxon>Thiocapsa</taxon>
    </lineage>
</organism>
<reference evidence="2 3" key="1">
    <citation type="submission" date="2011-06" db="EMBL/GenBank/DDBJ databases">
        <title>The draft genome of Thiocapsa marina 5811.</title>
        <authorList>
            <consortium name="US DOE Joint Genome Institute (JGI-PGF)"/>
            <person name="Lucas S."/>
            <person name="Han J."/>
            <person name="Cheng J.-F."/>
            <person name="Goodwin L."/>
            <person name="Pitluck S."/>
            <person name="Peters L."/>
            <person name="Land M.L."/>
            <person name="Hauser L."/>
            <person name="Vogl K."/>
            <person name="Liu Z."/>
            <person name="Imhoff J."/>
            <person name="Thiel V."/>
            <person name="Frigaard N.-U."/>
            <person name="Bryant D."/>
            <person name="Woyke T.J."/>
        </authorList>
    </citation>
    <scope>NUCLEOTIDE SEQUENCE [LARGE SCALE GENOMIC DNA]</scope>
    <source>
        <strain evidence="2 3">5811</strain>
    </source>
</reference>
<feature type="compositionally biased region" description="Basic residues" evidence="1">
    <location>
        <begin position="145"/>
        <end position="159"/>
    </location>
</feature>
<accession>F9UAM4</accession>
<dbReference type="STRING" id="768671.ThimaDRAFT_2194"/>
<sequence length="350" mass="37446">MTTEDPNPSRCETRTRRRRRPRTARSTGDGFSRRSRPSAGSGSGFCSVPAGSPSPGPAGCAAPAPARVNPRGSPSLEPGSPSPAPSLPVPSRYASRLPMWTSTASSSAASSVAINDTPSTPFVQAWIVCSSASHCRHRRGSIARNHRHPAPRRQQRIRSIRCSGTANDRRIGHIARQPTTDNRDNRDNRPPRVRPGDLRLFRLPESPWCADIAGPCCNVSKTDSARSPHRHRPAARHGGTTATISVFDNTPMAEHTMNHLPLAMTLGLIFGPAIASEPWFPGAPGIGQGARTESTEFGGTTTTTGTIDGQRLRAETTTFGGTTTTTGTFGGQQFTCEEFEFGGTVTRKCR</sequence>
<proteinExistence type="predicted"/>
<dbReference type="EMBL" id="AFWV01000006">
    <property type="protein sequence ID" value="EGV18776.1"/>
    <property type="molecule type" value="Genomic_DNA"/>
</dbReference>
<feature type="region of interest" description="Disordered" evidence="1">
    <location>
        <begin position="145"/>
        <end position="198"/>
    </location>
</feature>
<feature type="compositionally biased region" description="Basic and acidic residues" evidence="1">
    <location>
        <begin position="181"/>
        <end position="198"/>
    </location>
</feature>
<dbReference type="Proteomes" id="UP000005459">
    <property type="component" value="Unassembled WGS sequence"/>
</dbReference>
<dbReference type="AlphaFoldDB" id="F9UAM4"/>
<feature type="region of interest" description="Disordered" evidence="1">
    <location>
        <begin position="1"/>
        <end position="90"/>
    </location>
</feature>
<protein>
    <submittedName>
        <fullName evidence="2">Uncharacterized protein</fullName>
    </submittedName>
</protein>